<dbReference type="InterPro" id="IPR032819">
    <property type="entry name" value="TruB_C"/>
</dbReference>
<evidence type="ECO:0000313" key="9">
    <source>
        <dbReference type="Proteomes" id="UP000004528"/>
    </source>
</evidence>
<dbReference type="NCBIfam" id="TIGR00431">
    <property type="entry name" value="TruB"/>
    <property type="match status" value="1"/>
</dbReference>
<feature type="active site" description="Nucleophile" evidence="5">
    <location>
        <position position="71"/>
    </location>
</feature>
<dbReference type="HAMAP" id="MF_01080">
    <property type="entry name" value="TruB_bact"/>
    <property type="match status" value="1"/>
</dbReference>
<organism evidence="8 9">
    <name type="scientific">Weissella paramesenteroides ATCC 33313</name>
    <dbReference type="NCBI Taxonomy" id="585506"/>
    <lineage>
        <taxon>Bacteria</taxon>
        <taxon>Bacillati</taxon>
        <taxon>Bacillota</taxon>
        <taxon>Bacilli</taxon>
        <taxon>Lactobacillales</taxon>
        <taxon>Lactobacillaceae</taxon>
        <taxon>Weissella</taxon>
    </lineage>
</organism>
<feature type="domain" description="Pseudouridine synthase II N-terminal" evidence="6">
    <location>
        <begin position="56"/>
        <end position="212"/>
    </location>
</feature>
<evidence type="ECO:0000313" key="8">
    <source>
        <dbReference type="EMBL" id="EER74481.1"/>
    </source>
</evidence>
<dbReference type="InterPro" id="IPR002501">
    <property type="entry name" value="PsdUridine_synth_N"/>
</dbReference>
<evidence type="ECO:0000256" key="1">
    <source>
        <dbReference type="ARBA" id="ARBA00000385"/>
    </source>
</evidence>
<dbReference type="Gene3D" id="3.30.2350.10">
    <property type="entry name" value="Pseudouridine synthase"/>
    <property type="match status" value="1"/>
</dbReference>
<evidence type="ECO:0000259" key="6">
    <source>
        <dbReference type="Pfam" id="PF01509"/>
    </source>
</evidence>
<dbReference type="PANTHER" id="PTHR13767:SF2">
    <property type="entry name" value="PSEUDOURIDYLATE SYNTHASE TRUB1"/>
    <property type="match status" value="1"/>
</dbReference>
<keyword evidence="9" id="KW-1185">Reference proteome</keyword>
<evidence type="ECO:0000256" key="2">
    <source>
        <dbReference type="ARBA" id="ARBA00005642"/>
    </source>
</evidence>
<feature type="domain" description="tRNA pseudouridylate synthase B C-terminal" evidence="7">
    <location>
        <begin position="213"/>
        <end position="272"/>
    </location>
</feature>
<comment type="function">
    <text evidence="5">Responsible for synthesis of pseudouridine from uracil-55 in the psi GC loop of transfer RNAs.</text>
</comment>
<comment type="caution">
    <text evidence="8">The sequence shown here is derived from an EMBL/GenBank/DDBJ whole genome shotgun (WGS) entry which is preliminary data.</text>
</comment>
<dbReference type="CDD" id="cd02573">
    <property type="entry name" value="PseudoU_synth_EcTruB"/>
    <property type="match status" value="1"/>
</dbReference>
<dbReference type="InterPro" id="IPR014780">
    <property type="entry name" value="tRNA_psdUridine_synth_TruB"/>
</dbReference>
<dbReference type="GO" id="GO:0160148">
    <property type="term" value="F:tRNA pseudouridine(55) synthase activity"/>
    <property type="evidence" value="ECO:0007669"/>
    <property type="project" value="UniProtKB-EC"/>
</dbReference>
<reference evidence="8 9" key="1">
    <citation type="submission" date="2009-04" db="EMBL/GenBank/DDBJ databases">
        <authorList>
            <person name="Qin X."/>
            <person name="Bachman B."/>
            <person name="Battles P."/>
            <person name="Bell A."/>
            <person name="Bess C."/>
            <person name="Bickham C."/>
            <person name="Chaboub L."/>
            <person name="Chen D."/>
            <person name="Coyle M."/>
            <person name="Deiros D.R."/>
            <person name="Dinh H."/>
            <person name="Forbes L."/>
            <person name="Fowler G."/>
            <person name="Francisco L."/>
            <person name="Fu Q."/>
            <person name="Gubbala S."/>
            <person name="Hale W."/>
            <person name="Han Y."/>
            <person name="Hemphill L."/>
            <person name="Highlander S.K."/>
            <person name="Hirani K."/>
            <person name="Hogues M."/>
            <person name="Jackson L."/>
            <person name="Jakkamsetti A."/>
            <person name="Javaid M."/>
            <person name="Jiang H."/>
            <person name="Korchina V."/>
            <person name="Kovar C."/>
            <person name="Lara F."/>
            <person name="Lee S."/>
            <person name="Mata R."/>
            <person name="Mathew T."/>
            <person name="Moen C."/>
            <person name="Morales K."/>
            <person name="Munidasa M."/>
            <person name="Nazareth L."/>
            <person name="Ngo R."/>
            <person name="Nguyen L."/>
            <person name="Okwuonu G."/>
            <person name="Ongeri F."/>
            <person name="Patil S."/>
            <person name="Petrosino J."/>
            <person name="Pham C."/>
            <person name="Pham P."/>
            <person name="Pu L.-L."/>
            <person name="Puazo M."/>
            <person name="Raj R."/>
            <person name="Reid J."/>
            <person name="Rouhana J."/>
            <person name="Saada N."/>
            <person name="Shang Y."/>
            <person name="Simmons D."/>
            <person name="Thornton R."/>
            <person name="Warren J."/>
            <person name="Weissenberger G."/>
            <person name="Zhang J."/>
            <person name="Zhang L."/>
            <person name="Zhou C."/>
            <person name="Zhu D."/>
            <person name="Muzny D."/>
            <person name="Worley K."/>
            <person name="Gibbs R."/>
        </authorList>
    </citation>
    <scope>NUCLEOTIDE SEQUENCE [LARGE SCALE GENOMIC DNA]</scope>
    <source>
        <strain evidence="8 9">ATCC 33313</strain>
    </source>
</reference>
<sequence>MRIINERAFFTSLFWYKSPFYIHIITQKSKVRSMDGIIPIYKDKGMTSHDVVFKLRRILKMKKIGHAGTLDPNVDGVLPVALGKATKTIEFLQETGKIYTGSITLGIATTTEDMDGDVIQTQHLVKPFSNDEINKGMRTLTGHITQIPPMYSAVKVNGRRLYDYARAGETVERPKREAVIYEFKMTSATTFDEKKGTQTFSFLARVSKGTYIRTLAVDLGRQLQVPSVMSQLTRISAGGYDITQAHRLDEIAQRMTEKGSLGDWLMPLETAVAQYTHVELNDEQWEKVKHGIGQPASLHEPTTEKIVLTYKGDVKSVFAWRPDKNQYRTYRTFSIE</sequence>
<dbReference type="AlphaFoldDB" id="C5RBC4"/>
<dbReference type="GO" id="GO:0031119">
    <property type="term" value="P:tRNA pseudouridine synthesis"/>
    <property type="evidence" value="ECO:0007669"/>
    <property type="project" value="UniProtKB-UniRule"/>
</dbReference>
<comment type="similarity">
    <text evidence="2 5">Belongs to the pseudouridine synthase TruB family. Type 1 subfamily.</text>
</comment>
<evidence type="ECO:0000256" key="3">
    <source>
        <dbReference type="ARBA" id="ARBA00022694"/>
    </source>
</evidence>
<dbReference type="PANTHER" id="PTHR13767">
    <property type="entry name" value="TRNA-PSEUDOURIDINE SYNTHASE"/>
    <property type="match status" value="1"/>
</dbReference>
<evidence type="ECO:0000256" key="4">
    <source>
        <dbReference type="ARBA" id="ARBA00023235"/>
    </source>
</evidence>
<dbReference type="Proteomes" id="UP000004528">
    <property type="component" value="Unassembled WGS sequence"/>
</dbReference>
<evidence type="ECO:0000256" key="5">
    <source>
        <dbReference type="HAMAP-Rule" id="MF_01080"/>
    </source>
</evidence>
<dbReference type="EC" id="5.4.99.25" evidence="5"/>
<gene>
    <name evidence="5 8" type="primary">truB</name>
    <name evidence="8" type="ORF">HMPREF0877_1270</name>
</gene>
<evidence type="ECO:0000259" key="7">
    <source>
        <dbReference type="Pfam" id="PF16198"/>
    </source>
</evidence>
<dbReference type="Pfam" id="PF16198">
    <property type="entry name" value="TruB_C_2"/>
    <property type="match status" value="1"/>
</dbReference>
<dbReference type="eggNOG" id="COG0130">
    <property type="taxonomic scope" value="Bacteria"/>
</dbReference>
<keyword evidence="3 5" id="KW-0819">tRNA processing</keyword>
<dbReference type="InterPro" id="IPR020103">
    <property type="entry name" value="PsdUridine_synth_cat_dom_sf"/>
</dbReference>
<dbReference type="HOGENOM" id="CLU_032087_0_1_9"/>
<keyword evidence="4 5" id="KW-0413">Isomerase</keyword>
<dbReference type="FunFam" id="3.30.2350.10:FF:000011">
    <property type="entry name" value="tRNA pseudouridine synthase B"/>
    <property type="match status" value="1"/>
</dbReference>
<dbReference type="Pfam" id="PF01509">
    <property type="entry name" value="TruB_N"/>
    <property type="match status" value="1"/>
</dbReference>
<protein>
    <recommendedName>
        <fullName evidence="5">tRNA pseudouridine synthase B</fullName>
        <ecNumber evidence="5">5.4.99.25</ecNumber>
    </recommendedName>
    <alternativeName>
        <fullName evidence="5">tRNA pseudouridine(55) synthase</fullName>
        <shortName evidence="5">Psi55 synthase</shortName>
    </alternativeName>
    <alternativeName>
        <fullName evidence="5">tRNA pseudouridylate synthase</fullName>
    </alternativeName>
    <alternativeName>
        <fullName evidence="5">tRNA-uridine isomerase</fullName>
    </alternativeName>
</protein>
<dbReference type="SUPFAM" id="SSF55120">
    <property type="entry name" value="Pseudouridine synthase"/>
    <property type="match status" value="1"/>
</dbReference>
<comment type="catalytic activity">
    <reaction evidence="1 5">
        <text>uridine(55) in tRNA = pseudouridine(55) in tRNA</text>
        <dbReference type="Rhea" id="RHEA:42532"/>
        <dbReference type="Rhea" id="RHEA-COMP:10101"/>
        <dbReference type="Rhea" id="RHEA-COMP:10102"/>
        <dbReference type="ChEBI" id="CHEBI:65314"/>
        <dbReference type="ChEBI" id="CHEBI:65315"/>
        <dbReference type="EC" id="5.4.99.25"/>
    </reaction>
</comment>
<name>C5RBC4_WEIPA</name>
<dbReference type="EMBL" id="ACKU01000019">
    <property type="protein sequence ID" value="EER74481.1"/>
    <property type="molecule type" value="Genomic_DNA"/>
</dbReference>
<dbReference type="GO" id="GO:0003723">
    <property type="term" value="F:RNA binding"/>
    <property type="evidence" value="ECO:0007669"/>
    <property type="project" value="InterPro"/>
</dbReference>
<dbReference type="STRING" id="585506.HMPREF0877_1270"/>
<accession>C5RBC4</accession>
<dbReference type="GO" id="GO:1990481">
    <property type="term" value="P:mRNA pseudouridine synthesis"/>
    <property type="evidence" value="ECO:0007669"/>
    <property type="project" value="TreeGrafter"/>
</dbReference>
<proteinExistence type="inferred from homology"/>